<dbReference type="FunFam" id="3.40.50.1820:FF:000270">
    <property type="entry name" value="Alpha/beta-Hydrolases superfamily protein"/>
    <property type="match status" value="1"/>
</dbReference>
<accession>A0AAV2ELM7</accession>
<dbReference type="EMBL" id="OZ034818">
    <property type="protein sequence ID" value="CAL1386898.1"/>
    <property type="molecule type" value="Genomic_DNA"/>
</dbReference>
<proteinExistence type="predicted"/>
<protein>
    <recommendedName>
        <fullName evidence="2">AB hydrolase-1 domain-containing protein</fullName>
    </recommendedName>
</protein>
<evidence type="ECO:0000313" key="4">
    <source>
        <dbReference type="Proteomes" id="UP001497516"/>
    </source>
</evidence>
<name>A0AAV2ELM7_9ROSI</name>
<reference evidence="3 4" key="1">
    <citation type="submission" date="2024-04" db="EMBL/GenBank/DDBJ databases">
        <authorList>
            <person name="Fracassetti M."/>
        </authorList>
    </citation>
    <scope>NUCLEOTIDE SEQUENCE [LARGE SCALE GENOMIC DNA]</scope>
</reference>
<dbReference type="InterPro" id="IPR000073">
    <property type="entry name" value="AB_hydrolase_1"/>
</dbReference>
<feature type="domain" description="AB hydrolase-1" evidence="2">
    <location>
        <begin position="131"/>
        <end position="391"/>
    </location>
</feature>
<keyword evidence="1" id="KW-0812">Transmembrane</keyword>
<dbReference type="AlphaFoldDB" id="A0AAV2ELM7"/>
<evidence type="ECO:0000256" key="1">
    <source>
        <dbReference type="SAM" id="Phobius"/>
    </source>
</evidence>
<dbReference type="Pfam" id="PF12697">
    <property type="entry name" value="Abhydrolase_6"/>
    <property type="match status" value="1"/>
</dbReference>
<evidence type="ECO:0000259" key="2">
    <source>
        <dbReference type="Pfam" id="PF12697"/>
    </source>
</evidence>
<dbReference type="Proteomes" id="UP001497516">
    <property type="component" value="Chromosome 5"/>
</dbReference>
<dbReference type="InterPro" id="IPR029058">
    <property type="entry name" value="AB_hydrolase_fold"/>
</dbReference>
<keyword evidence="1" id="KW-1133">Transmembrane helix</keyword>
<dbReference type="Gene3D" id="3.40.50.1820">
    <property type="entry name" value="alpha/beta hydrolase"/>
    <property type="match status" value="1"/>
</dbReference>
<keyword evidence="1" id="KW-0472">Membrane</keyword>
<dbReference type="SUPFAM" id="SSF53474">
    <property type="entry name" value="alpha/beta-Hydrolases"/>
    <property type="match status" value="1"/>
</dbReference>
<feature type="transmembrane region" description="Helical" evidence="1">
    <location>
        <begin position="70"/>
        <end position="86"/>
    </location>
</feature>
<dbReference type="PANTHER" id="PTHR45763">
    <property type="entry name" value="HYDROLASE, ALPHA/BETA FOLD FAMILY PROTEIN, EXPRESSED-RELATED"/>
    <property type="match status" value="1"/>
</dbReference>
<sequence>MDATHHHSLPPNLLVPSATTCSLLKLRFFILLCSSLGLLQNKPESPSSIHCSICLIGWQKQREMVMMRRVAMVLSMVIFGWVYQITHPPPPKICGSPGGPPVTGPRIKLRDGRHLAYTEYGLPKDVAKFKLIFIHGFTSCRYDRVVTFPPEVYQELGVHIVSFDRPGYGESDPDPNRTPESLAMDVEELADQLGLGSKFYVLGFSMGGQAVWGCIKYIPHRLAGAGMIAPVVNYWWPGFPSNLSTEAYYFQLPQDQWTLRVAHYAPWLTYWWNTQNWFPASAVAAGRAEVFSSQDLEIIANEEISDELRAYPMQQGNFESLHRDMMVGFGRWEFDPMDMEINPIPDGGGSVHLWHGEEDQMVPVTLQRYIAKKLLWVKYHEFPGKGHMFPLIPEISQSMIKALLYDEK</sequence>
<evidence type="ECO:0000313" key="3">
    <source>
        <dbReference type="EMBL" id="CAL1386898.1"/>
    </source>
</evidence>
<dbReference type="PANTHER" id="PTHR45763:SF61">
    <property type="entry name" value="AB HYDROLASE-1 DOMAIN-CONTAINING PROTEIN"/>
    <property type="match status" value="1"/>
</dbReference>
<organism evidence="3 4">
    <name type="scientific">Linum trigynum</name>
    <dbReference type="NCBI Taxonomy" id="586398"/>
    <lineage>
        <taxon>Eukaryota</taxon>
        <taxon>Viridiplantae</taxon>
        <taxon>Streptophyta</taxon>
        <taxon>Embryophyta</taxon>
        <taxon>Tracheophyta</taxon>
        <taxon>Spermatophyta</taxon>
        <taxon>Magnoliopsida</taxon>
        <taxon>eudicotyledons</taxon>
        <taxon>Gunneridae</taxon>
        <taxon>Pentapetalae</taxon>
        <taxon>rosids</taxon>
        <taxon>fabids</taxon>
        <taxon>Malpighiales</taxon>
        <taxon>Linaceae</taxon>
        <taxon>Linum</taxon>
    </lineage>
</organism>
<keyword evidence="4" id="KW-1185">Reference proteome</keyword>
<gene>
    <name evidence="3" type="ORF">LTRI10_LOCUS27914</name>
</gene>